<feature type="transmembrane region" description="Helical" evidence="1">
    <location>
        <begin position="251"/>
        <end position="267"/>
    </location>
</feature>
<feature type="transmembrane region" description="Helical" evidence="1">
    <location>
        <begin position="371"/>
        <end position="394"/>
    </location>
</feature>
<feature type="transmembrane region" description="Helical" evidence="1">
    <location>
        <begin position="157"/>
        <end position="185"/>
    </location>
</feature>
<comment type="caution">
    <text evidence="2">The sequence shown here is derived from an EMBL/GenBank/DDBJ whole genome shotgun (WGS) entry which is preliminary data.</text>
</comment>
<evidence type="ECO:0000313" key="3">
    <source>
        <dbReference type="Proteomes" id="UP000295443"/>
    </source>
</evidence>
<gene>
    <name evidence="2" type="ORF">EZJ19_12095</name>
</gene>
<feature type="transmembrane region" description="Helical" evidence="1">
    <location>
        <begin position="83"/>
        <end position="102"/>
    </location>
</feature>
<sequence>MQPLTRSQQFWLAVFLTVWCFVGLTGRDAWRQDEAQALVPLLDWLNSGALLPAASPFPLHTLLAGLTAWLGQPWLDMQDGARLASGVFTLAGLAFTGLAARALYGPGYGAASALALLGCFGLMLRAHAMVPETALLAGYALLVYGIGLARSRPAAGAGAMAAAAFMLALCRGLPDLLAALLIIFLPMLGRAWRERAYLTAVRRALAGLGWLLAIWLGLLALQGGGALAAWWQQFADQLLPDRSPASLLNNLSWFAWPVWPLALWTLWNEHRRLARVPLLHPVLGAAAATLLLALWPSYSSGSGLLPVLVPLALLAAYGIADLKRGAAQGFYWFGVLCFLFFAVAFWVYFAAIEWGWPARLAARMARMVPDFPAGQTAGATVLVAGLATLLWLIVIPLFPRAKARPILVWATGMALTWLLLGLLFKPWAEAGWGYREQIRAMAAHLPAGACLRADVDPGMAVMLRVHLPDRYRAEGECAWWLVARERDEADAGAWPAEPVWTGFRPRDRNRRYVLLQLGAAPVVAPR</sequence>
<evidence type="ECO:0008006" key="4">
    <source>
        <dbReference type="Google" id="ProtNLM"/>
    </source>
</evidence>
<feature type="transmembrane region" description="Helical" evidence="1">
    <location>
        <begin position="133"/>
        <end position="151"/>
    </location>
</feature>
<dbReference type="AlphaFoldDB" id="A0A4R1B7G7"/>
<name>A0A4R1B7G7_9PROT</name>
<feature type="transmembrane region" description="Helical" evidence="1">
    <location>
        <begin position="279"/>
        <end position="298"/>
    </location>
</feature>
<keyword evidence="1" id="KW-0472">Membrane</keyword>
<accession>A0A4R1B7G7</accession>
<proteinExistence type="predicted"/>
<feature type="transmembrane region" description="Helical" evidence="1">
    <location>
        <begin position="304"/>
        <end position="322"/>
    </location>
</feature>
<keyword evidence="1" id="KW-1133">Transmembrane helix</keyword>
<dbReference type="EMBL" id="SJZB01000042">
    <property type="protein sequence ID" value="TCJ12957.1"/>
    <property type="molecule type" value="Genomic_DNA"/>
</dbReference>
<protein>
    <recommendedName>
        <fullName evidence="4">Glycosyltransferase RgtA/B/C/D-like domain-containing protein</fullName>
    </recommendedName>
</protein>
<feature type="transmembrane region" description="Helical" evidence="1">
    <location>
        <begin position="205"/>
        <end position="231"/>
    </location>
</feature>
<dbReference type="OrthoDB" id="8556356at2"/>
<evidence type="ECO:0000256" key="1">
    <source>
        <dbReference type="SAM" id="Phobius"/>
    </source>
</evidence>
<feature type="transmembrane region" description="Helical" evidence="1">
    <location>
        <begin position="108"/>
        <end position="126"/>
    </location>
</feature>
<organism evidence="2 3">
    <name type="scientific">Parasulfuritortus cantonensis</name>
    <dbReference type="NCBI Taxonomy" id="2528202"/>
    <lineage>
        <taxon>Bacteria</taxon>
        <taxon>Pseudomonadati</taxon>
        <taxon>Pseudomonadota</taxon>
        <taxon>Betaproteobacteria</taxon>
        <taxon>Nitrosomonadales</taxon>
        <taxon>Thiobacillaceae</taxon>
        <taxon>Parasulfuritortus</taxon>
    </lineage>
</organism>
<feature type="transmembrane region" description="Helical" evidence="1">
    <location>
        <begin position="329"/>
        <end position="351"/>
    </location>
</feature>
<keyword evidence="3" id="KW-1185">Reference proteome</keyword>
<evidence type="ECO:0000313" key="2">
    <source>
        <dbReference type="EMBL" id="TCJ12957.1"/>
    </source>
</evidence>
<dbReference type="RefSeq" id="WP_131447912.1">
    <property type="nucleotide sequence ID" value="NZ_SJZB01000042.1"/>
</dbReference>
<reference evidence="2 3" key="1">
    <citation type="submission" date="2019-03" db="EMBL/GenBank/DDBJ databases">
        <title>Genome sequence of Thiobacillaceae bacterium LSR1, a sulfur-oxidizing bacterium isolated from freshwater sediment.</title>
        <authorList>
            <person name="Li S."/>
        </authorList>
    </citation>
    <scope>NUCLEOTIDE SEQUENCE [LARGE SCALE GENOMIC DNA]</scope>
    <source>
        <strain evidence="2 3">LSR1</strain>
    </source>
</reference>
<feature type="transmembrane region" description="Helical" evidence="1">
    <location>
        <begin position="50"/>
        <end position="71"/>
    </location>
</feature>
<feature type="transmembrane region" description="Helical" evidence="1">
    <location>
        <begin position="406"/>
        <end position="424"/>
    </location>
</feature>
<dbReference type="Proteomes" id="UP000295443">
    <property type="component" value="Unassembled WGS sequence"/>
</dbReference>
<keyword evidence="1" id="KW-0812">Transmembrane</keyword>